<dbReference type="GO" id="GO:0003677">
    <property type="term" value="F:DNA binding"/>
    <property type="evidence" value="ECO:0007669"/>
    <property type="project" value="InterPro"/>
</dbReference>
<dbReference type="InterPro" id="IPR001387">
    <property type="entry name" value="Cro/C1-type_HTH"/>
</dbReference>
<name>A0A174CH53_9FIRM</name>
<evidence type="ECO:0000313" key="3">
    <source>
        <dbReference type="Proteomes" id="UP000095447"/>
    </source>
</evidence>
<dbReference type="AlphaFoldDB" id="A0A174CH53"/>
<dbReference type="Gene3D" id="1.10.260.40">
    <property type="entry name" value="lambda repressor-like DNA-binding domains"/>
    <property type="match status" value="1"/>
</dbReference>
<dbReference type="RefSeq" id="WP_174514595.1">
    <property type="nucleotide sequence ID" value="NZ_CYZA01000010.1"/>
</dbReference>
<dbReference type="Proteomes" id="UP000095447">
    <property type="component" value="Unassembled WGS sequence"/>
</dbReference>
<dbReference type="Pfam" id="PF13443">
    <property type="entry name" value="HTH_26"/>
    <property type="match status" value="1"/>
</dbReference>
<proteinExistence type="predicted"/>
<organism evidence="2 3">
    <name type="scientific">Blautia obeum</name>
    <dbReference type="NCBI Taxonomy" id="40520"/>
    <lineage>
        <taxon>Bacteria</taxon>
        <taxon>Bacillati</taxon>
        <taxon>Bacillota</taxon>
        <taxon>Clostridia</taxon>
        <taxon>Lachnospirales</taxon>
        <taxon>Lachnospiraceae</taxon>
        <taxon>Blautia</taxon>
    </lineage>
</organism>
<accession>A0A174CH53</accession>
<gene>
    <name evidence="2" type="ORF">ERS852395_02101</name>
</gene>
<dbReference type="EMBL" id="CYZA01000010">
    <property type="protein sequence ID" value="CUO10856.1"/>
    <property type="molecule type" value="Genomic_DNA"/>
</dbReference>
<evidence type="ECO:0000313" key="2">
    <source>
        <dbReference type="EMBL" id="CUO10856.1"/>
    </source>
</evidence>
<dbReference type="SUPFAM" id="SSF47413">
    <property type="entry name" value="lambda repressor-like DNA-binding domains"/>
    <property type="match status" value="1"/>
</dbReference>
<dbReference type="CDD" id="cd00093">
    <property type="entry name" value="HTH_XRE"/>
    <property type="match status" value="1"/>
</dbReference>
<sequence length="63" mass="6725">MRANRNKLELAMAKACMNTADLQKAAEMPRPTVNSVVSGKNSRPGTIGRIAKALGVDVTEIID</sequence>
<evidence type="ECO:0000259" key="1">
    <source>
        <dbReference type="PROSITE" id="PS50943"/>
    </source>
</evidence>
<dbReference type="PROSITE" id="PS50943">
    <property type="entry name" value="HTH_CROC1"/>
    <property type="match status" value="1"/>
</dbReference>
<feature type="domain" description="HTH cro/C1-type" evidence="1">
    <location>
        <begin position="20"/>
        <end position="61"/>
    </location>
</feature>
<reference evidence="2 3" key="1">
    <citation type="submission" date="2015-09" db="EMBL/GenBank/DDBJ databases">
        <authorList>
            <consortium name="Pathogen Informatics"/>
        </authorList>
    </citation>
    <scope>NUCLEOTIDE SEQUENCE [LARGE SCALE GENOMIC DNA]</scope>
    <source>
        <strain evidence="2 3">2789STDY5608838</strain>
    </source>
</reference>
<dbReference type="InterPro" id="IPR010982">
    <property type="entry name" value="Lambda_DNA-bd_dom_sf"/>
</dbReference>
<protein>
    <recommendedName>
        <fullName evidence="1">HTH cro/C1-type domain-containing protein</fullName>
    </recommendedName>
</protein>